<keyword evidence="1" id="KW-0343">GTPase activation</keyword>
<dbReference type="VEuPathDB" id="AmoebaDB:FDP41_009348"/>
<dbReference type="Proteomes" id="UP000444721">
    <property type="component" value="Unassembled WGS sequence"/>
</dbReference>
<dbReference type="PROSITE" id="PS50018">
    <property type="entry name" value="RAS_GTPASE_ACTIV_2"/>
    <property type="match status" value="1"/>
</dbReference>
<feature type="region of interest" description="Disordered" evidence="2">
    <location>
        <begin position="1"/>
        <end position="41"/>
    </location>
</feature>
<feature type="compositionally biased region" description="Low complexity" evidence="2">
    <location>
        <begin position="14"/>
        <end position="41"/>
    </location>
</feature>
<comment type="caution">
    <text evidence="5">The sequence shown here is derived from an EMBL/GenBank/DDBJ whole genome shotgun (WGS) entry which is preliminary data.</text>
</comment>
<evidence type="ECO:0000259" key="3">
    <source>
        <dbReference type="PROSITE" id="PS50003"/>
    </source>
</evidence>
<dbReference type="EMBL" id="VFQX01000068">
    <property type="protein sequence ID" value="KAF0972445.1"/>
    <property type="molecule type" value="Genomic_DNA"/>
</dbReference>
<dbReference type="InterPro" id="IPR001936">
    <property type="entry name" value="RasGAP_dom"/>
</dbReference>
<dbReference type="InterPro" id="IPR008936">
    <property type="entry name" value="Rho_GTPase_activation_prot"/>
</dbReference>
<dbReference type="RefSeq" id="XP_044557159.1">
    <property type="nucleotide sequence ID" value="XM_044713296.1"/>
</dbReference>
<dbReference type="GO" id="GO:0005096">
    <property type="term" value="F:GTPase activator activity"/>
    <property type="evidence" value="ECO:0007669"/>
    <property type="project" value="UniProtKB-KW"/>
</dbReference>
<accession>A0A6A5BEG0</accession>
<dbReference type="SUPFAM" id="SSF48350">
    <property type="entry name" value="GTPase activation domain, GAP"/>
    <property type="match status" value="1"/>
</dbReference>
<sequence length="971" mass="110466">MFGSSTPPHDFGESTTNSSISLTLSTPRQSVSSSDSGKTSTSELFNSKEKLIVIVDSIDNYKNNNNNETSKSLPDSAGVYVKVFFDNQVRVTSVKTFSSNTNPWHIKLGKRVIIPYATSVLSVGKLWLEVFETTGETKTVDKRLGRTEPIKISAFDMNHPVEFSLNLTDEIQVQFRFMRAPLANRGHFKAMEQGIYSLLLKIKMQGDGIMENNNRRIDTEEEQEIEEEELVSRTPKVIKSGYLIKRGQGNFAKWARRYVELDDNLLLKYYASDSEEDRKEPLGIVVIDSDSMIYVPRDEAMEKELQKQRNIEKSKEFVYYNQALLFDEDDPTMTLETMNDLDLDEQQTINLIRRKRRELELRGPMLDVDELYPYYLLASTDSEHDRNQIIDEIIESIENEETEPVKIKSQNKEERKLDKFFNLVNPKGFKFSLSCQISFSNGKEHENREHIFIADSEEARKEWITSICDHILLEEKRTDLRDPEEEITTKIFPYLDFFELLTTNTDLHEVVRCFNSFQINVSEKMVAPLLTLFDSSDSPKPSVDFVKAAVTVEVDCAESSGTLFRRNSLSSKLVTLFFKVFGLRYLTKTIKPFLLKLIKENKSYEIDDEKIGSSEVADKNAALLEGLCTEVLTLIINSKDNCPIQIREVLSHTFSEAEKKYPSSGEMCVGGLLFLRFFCPALVTPQLFGLVKDPPPKNAQRTLTLLTKILQNVANQIQVSESKKEKFMKRVETYTANQIEKTKQFLRNMAEEPKKEIKETKEIVPDPIKLQSLEFIAHHFGEAFAKKYYNFEGDVLTEINFYKFANQLALISKSGLDKRIKQLIGDGPLPQRVSRSSFSSNTNTTTTTINITTTSSSSTTAAFSTKTSQQQHTAKSPTTTTTTTTPSSSNSLSVATPNNSRHSSPTTPTHEDAPSLKNKPRSPSISVVDMDRCQSANVKKVDSSKWHTKKQTKTSSTTLLKIIKRKENEQQ</sequence>
<reference evidence="5 6" key="1">
    <citation type="journal article" date="2019" name="Sci. Rep.">
        <title>Nanopore sequencing improves the draft genome of the human pathogenic amoeba Naegleria fowleri.</title>
        <authorList>
            <person name="Liechti N."/>
            <person name="Schurch N."/>
            <person name="Bruggmann R."/>
            <person name="Wittwer M."/>
        </authorList>
    </citation>
    <scope>NUCLEOTIDE SEQUENCE [LARGE SCALE GENOMIC DNA]</scope>
    <source>
        <strain evidence="5 6">ATCC 30894</strain>
    </source>
</reference>
<feature type="domain" description="Ras-GAP" evidence="4">
    <location>
        <begin position="545"/>
        <end position="715"/>
    </location>
</feature>
<dbReference type="Gene3D" id="2.30.29.30">
    <property type="entry name" value="Pleckstrin-homology domain (PH domain)/Phosphotyrosine-binding domain (PTB)"/>
    <property type="match status" value="1"/>
</dbReference>
<feature type="domain" description="PH" evidence="3">
    <location>
        <begin position="236"/>
        <end position="472"/>
    </location>
</feature>
<feature type="compositionally biased region" description="Low complexity" evidence="2">
    <location>
        <begin position="876"/>
        <end position="889"/>
    </location>
</feature>
<dbReference type="PROSITE" id="PS00509">
    <property type="entry name" value="RAS_GTPASE_ACTIV_1"/>
    <property type="match status" value="1"/>
</dbReference>
<dbReference type="VEuPathDB" id="AmoebaDB:NF0111220"/>
<dbReference type="InterPro" id="IPR001849">
    <property type="entry name" value="PH_domain"/>
</dbReference>
<dbReference type="AlphaFoldDB" id="A0A6A5BEG0"/>
<organism evidence="5 6">
    <name type="scientific">Naegleria fowleri</name>
    <name type="common">Brain eating amoeba</name>
    <dbReference type="NCBI Taxonomy" id="5763"/>
    <lineage>
        <taxon>Eukaryota</taxon>
        <taxon>Discoba</taxon>
        <taxon>Heterolobosea</taxon>
        <taxon>Tetramitia</taxon>
        <taxon>Eutetramitia</taxon>
        <taxon>Vahlkampfiidae</taxon>
        <taxon>Naegleria</taxon>
    </lineage>
</organism>
<feature type="region of interest" description="Disordered" evidence="2">
    <location>
        <begin position="826"/>
        <end position="959"/>
    </location>
</feature>
<feature type="compositionally biased region" description="Low complexity" evidence="2">
    <location>
        <begin position="836"/>
        <end position="868"/>
    </location>
</feature>
<dbReference type="SMART" id="SM00233">
    <property type="entry name" value="PH"/>
    <property type="match status" value="1"/>
</dbReference>
<evidence type="ECO:0000256" key="1">
    <source>
        <dbReference type="ARBA" id="ARBA00022468"/>
    </source>
</evidence>
<dbReference type="PANTHER" id="PTHR10194:SF60">
    <property type="entry name" value="RAS GTPASE-ACTIVATING PROTEIN RASKOL"/>
    <property type="match status" value="1"/>
</dbReference>
<proteinExistence type="predicted"/>
<dbReference type="OrthoDB" id="28245at2759"/>
<evidence type="ECO:0000313" key="6">
    <source>
        <dbReference type="Proteomes" id="UP000444721"/>
    </source>
</evidence>
<dbReference type="Pfam" id="PF00616">
    <property type="entry name" value="RasGAP"/>
    <property type="match status" value="1"/>
</dbReference>
<dbReference type="InterPro" id="IPR023152">
    <property type="entry name" value="RasGAP_CS"/>
</dbReference>
<protein>
    <recommendedName>
        <fullName evidence="7">Ras-GAP domain-containing protein</fullName>
    </recommendedName>
</protein>
<dbReference type="VEuPathDB" id="AmoebaDB:NfTy_061730"/>
<name>A0A6A5BEG0_NAEFO</name>
<dbReference type="SMART" id="SM00323">
    <property type="entry name" value="RasGAP"/>
    <property type="match status" value="1"/>
</dbReference>
<keyword evidence="6" id="KW-1185">Reference proteome</keyword>
<dbReference type="OMA" id="FRFMRAP"/>
<evidence type="ECO:0000313" key="5">
    <source>
        <dbReference type="EMBL" id="KAF0972445.1"/>
    </source>
</evidence>
<dbReference type="PROSITE" id="PS50003">
    <property type="entry name" value="PH_DOMAIN"/>
    <property type="match status" value="1"/>
</dbReference>
<evidence type="ECO:0008006" key="7">
    <source>
        <dbReference type="Google" id="ProtNLM"/>
    </source>
</evidence>
<gene>
    <name evidence="5" type="ORF">FDP41_009348</name>
</gene>
<dbReference type="PANTHER" id="PTHR10194">
    <property type="entry name" value="RAS GTPASE-ACTIVATING PROTEINS"/>
    <property type="match status" value="1"/>
</dbReference>
<dbReference type="InterPro" id="IPR011993">
    <property type="entry name" value="PH-like_dom_sf"/>
</dbReference>
<dbReference type="GeneID" id="68116564"/>
<evidence type="ECO:0000256" key="2">
    <source>
        <dbReference type="SAM" id="MobiDB-lite"/>
    </source>
</evidence>
<feature type="compositionally biased region" description="Polar residues" evidence="2">
    <location>
        <begin position="890"/>
        <end position="908"/>
    </location>
</feature>
<dbReference type="SUPFAM" id="SSF50729">
    <property type="entry name" value="PH domain-like"/>
    <property type="match status" value="1"/>
</dbReference>
<evidence type="ECO:0000259" key="4">
    <source>
        <dbReference type="PROSITE" id="PS50018"/>
    </source>
</evidence>
<dbReference type="Gene3D" id="1.10.506.10">
    <property type="entry name" value="GTPase Activation - p120gap, domain 1"/>
    <property type="match status" value="2"/>
</dbReference>
<dbReference type="InterPro" id="IPR039360">
    <property type="entry name" value="Ras_GTPase"/>
</dbReference>